<dbReference type="EMBL" id="BAAAOH010000001">
    <property type="protein sequence ID" value="GAA1985964.1"/>
    <property type="molecule type" value="Genomic_DNA"/>
</dbReference>
<evidence type="ECO:0000256" key="6">
    <source>
        <dbReference type="ARBA" id="ARBA00022692"/>
    </source>
</evidence>
<sequence>MLTSTVISAAEESVNPLIPTIPDLVWGTLAFVIVLAFFFWKILPAMNKALDARREAIEGGIQRAEEAQAKATAALEEYTAKLAEARGEAGTIRDQARADGAKIVAEAKETAQAEAARVTANAQAQIEAERQSTLVSLRSEVGTLALDLAGGVIGESLTEDKRAQSVVDRFLAELEESEKASK</sequence>
<keyword evidence="4 14" id="KW-1003">Cell membrane</keyword>
<evidence type="ECO:0000256" key="8">
    <source>
        <dbReference type="ARBA" id="ARBA00022989"/>
    </source>
</evidence>
<evidence type="ECO:0000256" key="1">
    <source>
        <dbReference type="ARBA" id="ARBA00004162"/>
    </source>
</evidence>
<dbReference type="CDD" id="cd06503">
    <property type="entry name" value="ATP-synt_Fo_b"/>
    <property type="match status" value="1"/>
</dbReference>
<keyword evidence="9 14" id="KW-0406">Ion transport</keyword>
<accession>A0ABN2SH43</accession>
<proteinExistence type="inferred from homology"/>
<evidence type="ECO:0000256" key="3">
    <source>
        <dbReference type="ARBA" id="ARBA00022448"/>
    </source>
</evidence>
<dbReference type="NCBIfam" id="NF004412">
    <property type="entry name" value="PRK05759.1-3"/>
    <property type="match status" value="1"/>
</dbReference>
<evidence type="ECO:0000256" key="11">
    <source>
        <dbReference type="ARBA" id="ARBA00023310"/>
    </source>
</evidence>
<evidence type="ECO:0000313" key="18">
    <source>
        <dbReference type="Proteomes" id="UP001500326"/>
    </source>
</evidence>
<evidence type="ECO:0000256" key="13">
    <source>
        <dbReference type="ARBA" id="ARBA00025830"/>
    </source>
</evidence>
<dbReference type="PANTHER" id="PTHR33445">
    <property type="entry name" value="ATP SYNTHASE SUBUNIT B', CHLOROPLASTIC"/>
    <property type="match status" value="1"/>
</dbReference>
<organism evidence="17 18">
    <name type="scientific">Microbacterium pumilum</name>
    <dbReference type="NCBI Taxonomy" id="344165"/>
    <lineage>
        <taxon>Bacteria</taxon>
        <taxon>Bacillati</taxon>
        <taxon>Actinomycetota</taxon>
        <taxon>Actinomycetes</taxon>
        <taxon>Micrococcales</taxon>
        <taxon>Microbacteriaceae</taxon>
        <taxon>Microbacterium</taxon>
    </lineage>
</organism>
<evidence type="ECO:0000256" key="16">
    <source>
        <dbReference type="SAM" id="Coils"/>
    </source>
</evidence>
<keyword evidence="7 14" id="KW-0375">Hydrogen ion transport</keyword>
<dbReference type="Pfam" id="PF00430">
    <property type="entry name" value="ATP-synt_B"/>
    <property type="match status" value="1"/>
</dbReference>
<keyword evidence="16" id="KW-0175">Coiled coil</keyword>
<dbReference type="Proteomes" id="UP001500326">
    <property type="component" value="Unassembled WGS sequence"/>
</dbReference>
<dbReference type="SUPFAM" id="SSF81573">
    <property type="entry name" value="F1F0 ATP synthase subunit B, membrane domain"/>
    <property type="match status" value="1"/>
</dbReference>
<evidence type="ECO:0000256" key="4">
    <source>
        <dbReference type="ARBA" id="ARBA00022475"/>
    </source>
</evidence>
<evidence type="ECO:0000256" key="2">
    <source>
        <dbReference type="ARBA" id="ARBA00005513"/>
    </source>
</evidence>
<feature type="transmembrane region" description="Helical" evidence="14">
    <location>
        <begin position="24"/>
        <end position="43"/>
    </location>
</feature>
<dbReference type="RefSeq" id="WP_344061273.1">
    <property type="nucleotide sequence ID" value="NZ_BAAAOH010000001.1"/>
</dbReference>
<evidence type="ECO:0000256" key="7">
    <source>
        <dbReference type="ARBA" id="ARBA00022781"/>
    </source>
</evidence>
<keyword evidence="11 14" id="KW-0066">ATP synthesis</keyword>
<comment type="function">
    <text evidence="12 14">F(1)F(0) ATP synthase produces ATP from ADP in the presence of a proton or sodium gradient. F-type ATPases consist of two structural domains, F(1) containing the extramembraneous catalytic core and F(0) containing the membrane proton channel, linked together by a central stalk and a peripheral stalk. During catalysis, ATP synthesis in the catalytic domain of F(1) is coupled via a rotary mechanism of the central stalk subunits to proton translocation.</text>
</comment>
<evidence type="ECO:0000256" key="10">
    <source>
        <dbReference type="ARBA" id="ARBA00023136"/>
    </source>
</evidence>
<name>A0ABN2SH43_9MICO</name>
<dbReference type="PANTHER" id="PTHR33445:SF1">
    <property type="entry name" value="ATP SYNTHASE SUBUNIT B"/>
    <property type="match status" value="1"/>
</dbReference>
<evidence type="ECO:0000256" key="5">
    <source>
        <dbReference type="ARBA" id="ARBA00022547"/>
    </source>
</evidence>
<evidence type="ECO:0000256" key="12">
    <source>
        <dbReference type="ARBA" id="ARBA00025198"/>
    </source>
</evidence>
<keyword evidence="3 14" id="KW-0813">Transport</keyword>
<keyword evidence="10 14" id="KW-0472">Membrane</keyword>
<comment type="subcellular location">
    <subcellularLocation>
        <location evidence="1 14">Cell membrane</location>
        <topology evidence="1 14">Single-pass membrane protein</topology>
    </subcellularLocation>
</comment>
<keyword evidence="8 14" id="KW-1133">Transmembrane helix</keyword>
<comment type="similarity">
    <text evidence="2 14 15">Belongs to the ATPase B chain family.</text>
</comment>
<reference evidence="17 18" key="1">
    <citation type="journal article" date="2019" name="Int. J. Syst. Evol. Microbiol.">
        <title>The Global Catalogue of Microorganisms (GCM) 10K type strain sequencing project: providing services to taxonomists for standard genome sequencing and annotation.</title>
        <authorList>
            <consortium name="The Broad Institute Genomics Platform"/>
            <consortium name="The Broad Institute Genome Sequencing Center for Infectious Disease"/>
            <person name="Wu L."/>
            <person name="Ma J."/>
        </authorList>
    </citation>
    <scope>NUCLEOTIDE SEQUENCE [LARGE SCALE GENOMIC DNA]</scope>
    <source>
        <strain evidence="17 18">JCM 14902</strain>
    </source>
</reference>
<keyword evidence="18" id="KW-1185">Reference proteome</keyword>
<evidence type="ECO:0000256" key="14">
    <source>
        <dbReference type="HAMAP-Rule" id="MF_01398"/>
    </source>
</evidence>
<evidence type="ECO:0000313" key="17">
    <source>
        <dbReference type="EMBL" id="GAA1985964.1"/>
    </source>
</evidence>
<dbReference type="InterPro" id="IPR050059">
    <property type="entry name" value="ATP_synthase_B_chain"/>
</dbReference>
<dbReference type="InterPro" id="IPR028987">
    <property type="entry name" value="ATP_synth_B-like_membr_sf"/>
</dbReference>
<gene>
    <name evidence="14" type="primary">atpF</name>
    <name evidence="17" type="ORF">GCM10009777_20000</name>
</gene>
<dbReference type="InterPro" id="IPR002146">
    <property type="entry name" value="ATP_synth_b/b'su_bac/chlpt"/>
</dbReference>
<comment type="function">
    <text evidence="14">Component of the F(0) channel, it forms part of the peripheral stalk, linking F(1) to F(0).</text>
</comment>
<evidence type="ECO:0000256" key="15">
    <source>
        <dbReference type="RuleBase" id="RU003848"/>
    </source>
</evidence>
<keyword evidence="6 14" id="KW-0812">Transmembrane</keyword>
<dbReference type="NCBIfam" id="TIGR01144">
    <property type="entry name" value="ATP_synt_b"/>
    <property type="match status" value="1"/>
</dbReference>
<comment type="subunit">
    <text evidence="13 14">F-type ATPases have 2 components, F(1) - the catalytic core - and F(0) - the membrane proton channel. F(1) has five subunits: alpha(3), beta(3), gamma(1), delta(1), epsilon(1). F(0) has three main subunits: a(1), b(2) and c(10-14). The alpha and beta chains form an alternating ring which encloses part of the gamma chain. F(1) is attached to F(0) by a central stalk formed by the gamma and epsilon chains, while a peripheral stalk is formed by the delta and b chains.</text>
</comment>
<evidence type="ECO:0000256" key="9">
    <source>
        <dbReference type="ARBA" id="ARBA00023065"/>
    </source>
</evidence>
<dbReference type="Gene3D" id="1.20.5.620">
    <property type="entry name" value="F1F0 ATP synthase subunit B, membrane domain"/>
    <property type="match status" value="1"/>
</dbReference>
<feature type="coiled-coil region" evidence="16">
    <location>
        <begin position="47"/>
        <end position="95"/>
    </location>
</feature>
<comment type="caution">
    <text evidence="17">The sequence shown here is derived from an EMBL/GenBank/DDBJ whole genome shotgun (WGS) entry which is preliminary data.</text>
</comment>
<keyword evidence="5 14" id="KW-0138">CF(0)</keyword>
<protein>
    <recommendedName>
        <fullName evidence="14">ATP synthase subunit b</fullName>
    </recommendedName>
    <alternativeName>
        <fullName evidence="14">ATP synthase F(0) sector subunit b</fullName>
    </alternativeName>
    <alternativeName>
        <fullName evidence="14">ATPase subunit I</fullName>
    </alternativeName>
    <alternativeName>
        <fullName evidence="14">F-type ATPase subunit b</fullName>
        <shortName evidence="14">F-ATPase subunit b</shortName>
    </alternativeName>
</protein>
<dbReference type="HAMAP" id="MF_01398">
    <property type="entry name" value="ATP_synth_b_bprime"/>
    <property type="match status" value="1"/>
</dbReference>
<dbReference type="InterPro" id="IPR005864">
    <property type="entry name" value="ATP_synth_F0_bsu_bac"/>
</dbReference>